<reference evidence="2 3" key="1">
    <citation type="journal article" date="2021" name="Elife">
        <title>Chloroplast acquisition without the gene transfer in kleptoplastic sea slugs, Plakobranchus ocellatus.</title>
        <authorList>
            <person name="Maeda T."/>
            <person name="Takahashi S."/>
            <person name="Yoshida T."/>
            <person name="Shimamura S."/>
            <person name="Takaki Y."/>
            <person name="Nagai Y."/>
            <person name="Toyoda A."/>
            <person name="Suzuki Y."/>
            <person name="Arimoto A."/>
            <person name="Ishii H."/>
            <person name="Satoh N."/>
            <person name="Nishiyama T."/>
            <person name="Hasebe M."/>
            <person name="Maruyama T."/>
            <person name="Minagawa J."/>
            <person name="Obokata J."/>
            <person name="Shigenobu S."/>
        </authorList>
    </citation>
    <scope>NUCLEOTIDE SEQUENCE [LARGE SCALE GENOMIC DNA]</scope>
</reference>
<evidence type="ECO:0000313" key="2">
    <source>
        <dbReference type="EMBL" id="GFO36796.1"/>
    </source>
</evidence>
<comment type="caution">
    <text evidence="2">The sequence shown here is derived from an EMBL/GenBank/DDBJ whole genome shotgun (WGS) entry which is preliminary data.</text>
</comment>
<name>A0AAV4CYI6_9GAST</name>
<keyword evidence="3" id="KW-1185">Reference proteome</keyword>
<evidence type="ECO:0000256" key="1">
    <source>
        <dbReference type="SAM" id="MobiDB-lite"/>
    </source>
</evidence>
<protein>
    <submittedName>
        <fullName evidence="2">Uncharacterized protein</fullName>
    </submittedName>
</protein>
<dbReference type="AlphaFoldDB" id="A0AAV4CYI6"/>
<dbReference type="EMBL" id="BLXT01007141">
    <property type="protein sequence ID" value="GFO36796.1"/>
    <property type="molecule type" value="Genomic_DNA"/>
</dbReference>
<feature type="region of interest" description="Disordered" evidence="1">
    <location>
        <begin position="14"/>
        <end position="50"/>
    </location>
</feature>
<gene>
    <name evidence="2" type="ORF">PoB_006330100</name>
</gene>
<proteinExistence type="predicted"/>
<evidence type="ECO:0000313" key="3">
    <source>
        <dbReference type="Proteomes" id="UP000735302"/>
    </source>
</evidence>
<feature type="compositionally biased region" description="Basic and acidic residues" evidence="1">
    <location>
        <begin position="33"/>
        <end position="50"/>
    </location>
</feature>
<sequence>MMVVAVAAGGGWVEGGGINGGHQQNRSVCGRAGCDKNHSRDVQHSVDKAPQKDTLEEFESIDPSSLFHVDEIMSKLCVLEDEQHIESSSLLPTAPGIGEKSHTHPISNLDKI</sequence>
<organism evidence="2 3">
    <name type="scientific">Plakobranchus ocellatus</name>
    <dbReference type="NCBI Taxonomy" id="259542"/>
    <lineage>
        <taxon>Eukaryota</taxon>
        <taxon>Metazoa</taxon>
        <taxon>Spiralia</taxon>
        <taxon>Lophotrochozoa</taxon>
        <taxon>Mollusca</taxon>
        <taxon>Gastropoda</taxon>
        <taxon>Heterobranchia</taxon>
        <taxon>Euthyneura</taxon>
        <taxon>Panpulmonata</taxon>
        <taxon>Sacoglossa</taxon>
        <taxon>Placobranchoidea</taxon>
        <taxon>Plakobranchidae</taxon>
        <taxon>Plakobranchus</taxon>
    </lineage>
</organism>
<dbReference type="Proteomes" id="UP000735302">
    <property type="component" value="Unassembled WGS sequence"/>
</dbReference>
<accession>A0AAV4CYI6</accession>
<feature type="region of interest" description="Disordered" evidence="1">
    <location>
        <begin position="90"/>
        <end position="112"/>
    </location>
</feature>